<protein>
    <recommendedName>
        <fullName evidence="4">SoxXA-binding protein SoxK</fullName>
    </recommendedName>
</protein>
<dbReference type="Proteomes" id="UP000328092">
    <property type="component" value="Unassembled WGS sequence"/>
</dbReference>
<comment type="caution">
    <text evidence="2">The sequence shown here is derived from an EMBL/GenBank/DDBJ whole genome shotgun (WGS) entry which is preliminary data.</text>
</comment>
<sequence length="106" mass="10938">MRPAMRATTIFAASALLLAGATAALAASEADYKAAYAAAEAANKEAGALRNQWTTTAATLAAAKKAGDAGDFDTAVAQAKEAEALAKASIFQATSEKERWKDMEVR</sequence>
<dbReference type="AlphaFoldDB" id="A0A508SZ80"/>
<keyword evidence="3" id="KW-1185">Reference proteome</keyword>
<name>A0A508SZ80_9BRAD</name>
<feature type="signal peptide" evidence="1">
    <location>
        <begin position="1"/>
        <end position="26"/>
    </location>
</feature>
<feature type="chain" id="PRO_5021381981" description="SoxXA-binding protein SoxK" evidence="1">
    <location>
        <begin position="27"/>
        <end position="106"/>
    </location>
</feature>
<organism evidence="2 3">
    <name type="scientific">Bradyrhizobium ivorense</name>
    <dbReference type="NCBI Taxonomy" id="2511166"/>
    <lineage>
        <taxon>Bacteria</taxon>
        <taxon>Pseudomonadati</taxon>
        <taxon>Pseudomonadota</taxon>
        <taxon>Alphaproteobacteria</taxon>
        <taxon>Hyphomicrobiales</taxon>
        <taxon>Nitrobacteraceae</taxon>
        <taxon>Bradyrhizobium</taxon>
    </lineage>
</organism>
<evidence type="ECO:0008006" key="4">
    <source>
        <dbReference type="Google" id="ProtNLM"/>
    </source>
</evidence>
<dbReference type="EMBL" id="CAADFC020000005">
    <property type="protein sequence ID" value="VIO68189.1"/>
    <property type="molecule type" value="Genomic_DNA"/>
</dbReference>
<evidence type="ECO:0000256" key="1">
    <source>
        <dbReference type="SAM" id="SignalP"/>
    </source>
</evidence>
<accession>A0A508SZ80</accession>
<gene>
    <name evidence="2" type="ORF">CI1B_19750</name>
</gene>
<evidence type="ECO:0000313" key="3">
    <source>
        <dbReference type="Proteomes" id="UP000328092"/>
    </source>
</evidence>
<proteinExistence type="predicted"/>
<evidence type="ECO:0000313" key="2">
    <source>
        <dbReference type="EMBL" id="VIO68189.1"/>
    </source>
</evidence>
<keyword evidence="1" id="KW-0732">Signal</keyword>
<reference evidence="2" key="1">
    <citation type="submission" date="2019-02" db="EMBL/GenBank/DDBJ databases">
        <authorList>
            <person name="Pothier F.J."/>
        </authorList>
    </citation>
    <scope>NUCLEOTIDE SEQUENCE</scope>
    <source>
        <strain evidence="2">CI-1B</strain>
    </source>
</reference>